<dbReference type="GO" id="GO:0008705">
    <property type="term" value="F:methionine synthase activity"/>
    <property type="evidence" value="ECO:0007669"/>
    <property type="project" value="TreeGrafter"/>
</dbReference>
<dbReference type="GO" id="GO:0050897">
    <property type="term" value="F:cobalt ion binding"/>
    <property type="evidence" value="ECO:0007669"/>
    <property type="project" value="InterPro"/>
</dbReference>
<dbReference type="EMBL" id="FOUJ01000001">
    <property type="protein sequence ID" value="SFM28225.1"/>
    <property type="molecule type" value="Genomic_DNA"/>
</dbReference>
<dbReference type="GO" id="GO:0046653">
    <property type="term" value="P:tetrahydrofolate metabolic process"/>
    <property type="evidence" value="ECO:0007669"/>
    <property type="project" value="TreeGrafter"/>
</dbReference>
<dbReference type="InterPro" id="IPR036724">
    <property type="entry name" value="Cobalamin-bd_sf"/>
</dbReference>
<dbReference type="PROSITE" id="PS51337">
    <property type="entry name" value="B12_BINDING_NTER"/>
    <property type="match status" value="1"/>
</dbReference>
<dbReference type="NCBIfam" id="NF040655">
    <property type="entry name" value="MtaC_Meth"/>
    <property type="match status" value="1"/>
</dbReference>
<keyword evidence="7" id="KW-1185">Reference proteome</keyword>
<dbReference type="Gene3D" id="3.40.50.280">
    <property type="entry name" value="Cobalamin-binding domain"/>
    <property type="match status" value="1"/>
</dbReference>
<dbReference type="InterPro" id="IPR036594">
    <property type="entry name" value="Meth_synthase_dom"/>
</dbReference>
<gene>
    <name evidence="6" type="ORF">SAMN04488696_0724</name>
</gene>
<organism evidence="6 7">
    <name type="scientific">Methanolobus profundi</name>
    <dbReference type="NCBI Taxonomy" id="487685"/>
    <lineage>
        <taxon>Archaea</taxon>
        <taxon>Methanobacteriati</taxon>
        <taxon>Methanobacteriota</taxon>
        <taxon>Stenosarchaea group</taxon>
        <taxon>Methanomicrobia</taxon>
        <taxon>Methanosarcinales</taxon>
        <taxon>Methanosarcinaceae</taxon>
        <taxon>Methanolobus</taxon>
    </lineage>
</organism>
<reference evidence="7" key="1">
    <citation type="submission" date="2016-10" db="EMBL/GenBank/DDBJ databases">
        <authorList>
            <person name="Varghese N."/>
            <person name="Submissions S."/>
        </authorList>
    </citation>
    <scope>NUCLEOTIDE SEQUENCE [LARGE SCALE GENOMIC DNA]</scope>
    <source>
        <strain evidence="7">Mob M</strain>
    </source>
</reference>
<name>A0A1I4PL13_9EURY</name>
<dbReference type="SMART" id="SM01018">
    <property type="entry name" value="B12-binding_2"/>
    <property type="match status" value="1"/>
</dbReference>
<proteinExistence type="inferred from homology"/>
<evidence type="ECO:0000256" key="2">
    <source>
        <dbReference type="ARBA" id="ARBA00022723"/>
    </source>
</evidence>
<evidence type="ECO:0000259" key="4">
    <source>
        <dbReference type="PROSITE" id="PS51332"/>
    </source>
</evidence>
<dbReference type="Proteomes" id="UP000198535">
    <property type="component" value="Unassembled WGS sequence"/>
</dbReference>
<dbReference type="GO" id="GO:0015948">
    <property type="term" value="P:methanogenesis"/>
    <property type="evidence" value="ECO:0007669"/>
    <property type="project" value="InterPro"/>
</dbReference>
<dbReference type="SUPFAM" id="SSF47644">
    <property type="entry name" value="Methionine synthase domain"/>
    <property type="match status" value="1"/>
</dbReference>
<dbReference type="InterPro" id="IPR012741">
    <property type="entry name" value="Corrinoid_p"/>
</dbReference>
<evidence type="ECO:0000259" key="5">
    <source>
        <dbReference type="PROSITE" id="PS51337"/>
    </source>
</evidence>
<dbReference type="STRING" id="487685.SAMN04488696_0724"/>
<dbReference type="Gene3D" id="1.10.1240.10">
    <property type="entry name" value="Methionine synthase domain"/>
    <property type="match status" value="1"/>
</dbReference>
<dbReference type="GO" id="GO:0005829">
    <property type="term" value="C:cytosol"/>
    <property type="evidence" value="ECO:0007669"/>
    <property type="project" value="TreeGrafter"/>
</dbReference>
<dbReference type="Pfam" id="PF02607">
    <property type="entry name" value="B12-binding_2"/>
    <property type="match status" value="1"/>
</dbReference>
<dbReference type="InterPro" id="IPR006158">
    <property type="entry name" value="Cobalamin-bd"/>
</dbReference>
<sequence length="254" mass="27186">MLIVDKEGILIRYNVKMEKSMTPEEAAAELYPKEELYKPIAEAIFEGEEDDVIEGLEAAIAAGKDPIALIDDALMVGMKVVTDLYDQGVIFLPNVMMSADAMLDGIEFCKSQSTETPVQKGKVVCMVAEGDVHDIGKSIVAALLRANGYEVIDLGRDVPSAEALAAVKEHEPLMMTGTALMTTTMYAFKEVNDLLVESGITMPFACGGGAVNQDFVSTYSLGVYGEEAADAPKMADAILAGADIAALRAKFHNH</sequence>
<dbReference type="AlphaFoldDB" id="A0A1I4PL13"/>
<dbReference type="InterPro" id="IPR050554">
    <property type="entry name" value="Met_Synthase/Corrinoid"/>
</dbReference>
<feature type="domain" description="B12-binding N-terminal" evidence="5">
    <location>
        <begin position="27"/>
        <end position="121"/>
    </location>
</feature>
<keyword evidence="2" id="KW-0479">Metal-binding</keyword>
<dbReference type="GO" id="GO:0050667">
    <property type="term" value="P:homocysteine metabolic process"/>
    <property type="evidence" value="ECO:0007669"/>
    <property type="project" value="TreeGrafter"/>
</dbReference>
<evidence type="ECO:0000313" key="7">
    <source>
        <dbReference type="Proteomes" id="UP000198535"/>
    </source>
</evidence>
<dbReference type="InterPro" id="IPR003759">
    <property type="entry name" value="Cbl-bd_cap"/>
</dbReference>
<dbReference type="SUPFAM" id="SSF52242">
    <property type="entry name" value="Cobalamin (vitamin B12)-binding domain"/>
    <property type="match status" value="1"/>
</dbReference>
<evidence type="ECO:0000256" key="1">
    <source>
        <dbReference type="ARBA" id="ARBA00010854"/>
    </source>
</evidence>
<dbReference type="NCBIfam" id="TIGR02370">
    <property type="entry name" value="pyl_corrinoid"/>
    <property type="match status" value="1"/>
</dbReference>
<evidence type="ECO:0000256" key="3">
    <source>
        <dbReference type="ARBA" id="ARBA00023285"/>
    </source>
</evidence>
<dbReference type="CDD" id="cd02070">
    <property type="entry name" value="corrinoid_protein_B12-BD"/>
    <property type="match status" value="1"/>
</dbReference>
<comment type="similarity">
    <text evidence="1">Belongs to the methylamine corrinoid protein family.</text>
</comment>
<dbReference type="PANTHER" id="PTHR45833:SF1">
    <property type="entry name" value="METHIONINE SYNTHASE"/>
    <property type="match status" value="1"/>
</dbReference>
<dbReference type="PROSITE" id="PS51332">
    <property type="entry name" value="B12_BINDING"/>
    <property type="match status" value="1"/>
</dbReference>
<dbReference type="GO" id="GO:0031419">
    <property type="term" value="F:cobalamin binding"/>
    <property type="evidence" value="ECO:0007669"/>
    <property type="project" value="InterPro"/>
</dbReference>
<protein>
    <submittedName>
        <fullName evidence="6">Methanol corrinoid protein</fullName>
    </submittedName>
</protein>
<keyword evidence="3" id="KW-0170">Cobalt</keyword>
<evidence type="ECO:0000313" key="6">
    <source>
        <dbReference type="EMBL" id="SFM28225.1"/>
    </source>
</evidence>
<dbReference type="FunFam" id="3.40.50.280:FF:000003">
    <property type="entry name" value="Dimethylamine methyltransferase corrinoid protein"/>
    <property type="match status" value="1"/>
</dbReference>
<dbReference type="OrthoDB" id="134276at2157"/>
<feature type="domain" description="B12-binding" evidence="4">
    <location>
        <begin position="120"/>
        <end position="245"/>
    </location>
</feature>
<dbReference type="RefSeq" id="WP_091933249.1">
    <property type="nucleotide sequence ID" value="NZ_FOUJ01000001.1"/>
</dbReference>
<accession>A0A1I4PL13</accession>
<dbReference type="Pfam" id="PF02310">
    <property type="entry name" value="B12-binding"/>
    <property type="match status" value="1"/>
</dbReference>
<dbReference type="PANTHER" id="PTHR45833">
    <property type="entry name" value="METHIONINE SYNTHASE"/>
    <property type="match status" value="1"/>
</dbReference>